<reference evidence="3" key="1">
    <citation type="submission" date="2022-03" db="EMBL/GenBank/DDBJ databases">
        <authorList>
            <person name="Martin C."/>
        </authorList>
    </citation>
    <scope>NUCLEOTIDE SEQUENCE</scope>
</reference>
<dbReference type="InterPro" id="IPR001424">
    <property type="entry name" value="SOD_Cu_Zn_dom"/>
</dbReference>
<dbReference type="Gene3D" id="2.60.40.200">
    <property type="entry name" value="Superoxide dismutase, copper/zinc binding domain"/>
    <property type="match status" value="1"/>
</dbReference>
<gene>
    <name evidence="3" type="ORF">OFUS_LOCUS5915</name>
</gene>
<protein>
    <recommendedName>
        <fullName evidence="2">Superoxide dismutase copper/zinc binding domain-containing protein</fullName>
    </recommendedName>
</protein>
<dbReference type="EMBL" id="CAIIXF020000003">
    <property type="protein sequence ID" value="CAH1779071.1"/>
    <property type="molecule type" value="Genomic_DNA"/>
</dbReference>
<dbReference type="InterPro" id="IPR036423">
    <property type="entry name" value="SOD-like_Cu/Zn_dom_sf"/>
</dbReference>
<dbReference type="SUPFAM" id="SSF49329">
    <property type="entry name" value="Cu,Zn superoxide dismutase-like"/>
    <property type="match status" value="1"/>
</dbReference>
<evidence type="ECO:0000313" key="4">
    <source>
        <dbReference type="Proteomes" id="UP000749559"/>
    </source>
</evidence>
<evidence type="ECO:0000313" key="3">
    <source>
        <dbReference type="EMBL" id="CAH1779071.1"/>
    </source>
</evidence>
<evidence type="ECO:0000259" key="2">
    <source>
        <dbReference type="Pfam" id="PF00080"/>
    </source>
</evidence>
<sequence length="366" mass="41357">CGLWVNIYYLLYFDILLHLYLYCFGDEMYTLRIFKISLKACVCWSIMMLVQCEEVAVHRDDGKEAALCLHYPDDAIAFLYKDCNQEHGINCTKIWGCPKKCVSSRGDFQNIGNEWREKRHRCRCIDTSKTSRSPELPSGAAPFPPQKLCVLRGCSHPASGKHIPRMSKFMHNRESCQCVKGPDPTIKEVDTLYHIECVPYIYAHCRLQIPGRHKSTLTEGSKIVGGSVDFKQLANGGRTYTKISLETSENLDVSQFEFNIHEYGEVWDGCENTGMIFKPTAGSHRSFGLLGVVNVIGEKLTVQNILKTHIALAGPYNIVGRSVVVHEVTGQHDRDESNITGRRECCTISLTSHKHWEYPNTGSDIS</sequence>
<dbReference type="OrthoDB" id="2015551at2759"/>
<proteinExistence type="predicted"/>
<feature type="domain" description="Superoxide dismutase copper/zinc binding" evidence="2">
    <location>
        <begin position="224"/>
        <end position="347"/>
    </location>
</feature>
<feature type="non-terminal residue" evidence="3">
    <location>
        <position position="366"/>
    </location>
</feature>
<keyword evidence="1" id="KW-1133">Transmembrane helix</keyword>
<dbReference type="Proteomes" id="UP000749559">
    <property type="component" value="Unassembled WGS sequence"/>
</dbReference>
<dbReference type="GO" id="GO:0006801">
    <property type="term" value="P:superoxide metabolic process"/>
    <property type="evidence" value="ECO:0007669"/>
    <property type="project" value="InterPro"/>
</dbReference>
<dbReference type="PRINTS" id="PR00068">
    <property type="entry name" value="CUZNDISMTASE"/>
</dbReference>
<dbReference type="Pfam" id="PF00080">
    <property type="entry name" value="Sod_Cu"/>
    <property type="match status" value="1"/>
</dbReference>
<keyword evidence="4" id="KW-1185">Reference proteome</keyword>
<evidence type="ECO:0000256" key="1">
    <source>
        <dbReference type="SAM" id="Phobius"/>
    </source>
</evidence>
<dbReference type="PANTHER" id="PTHR10003">
    <property type="entry name" value="SUPEROXIDE DISMUTASE CU-ZN -RELATED"/>
    <property type="match status" value="1"/>
</dbReference>
<dbReference type="AlphaFoldDB" id="A0A8S4NEU1"/>
<comment type="caution">
    <text evidence="3">The sequence shown here is derived from an EMBL/GenBank/DDBJ whole genome shotgun (WGS) entry which is preliminary data.</text>
</comment>
<accession>A0A8S4NEU1</accession>
<feature type="transmembrane region" description="Helical" evidence="1">
    <location>
        <begin position="6"/>
        <end position="25"/>
    </location>
</feature>
<keyword evidence="1" id="KW-0812">Transmembrane</keyword>
<keyword evidence="1" id="KW-0472">Membrane</keyword>
<name>A0A8S4NEU1_OWEFU</name>
<dbReference type="InterPro" id="IPR024134">
    <property type="entry name" value="SOD_Cu/Zn_/chaperone"/>
</dbReference>
<organism evidence="3 4">
    <name type="scientific">Owenia fusiformis</name>
    <name type="common">Polychaete worm</name>
    <dbReference type="NCBI Taxonomy" id="6347"/>
    <lineage>
        <taxon>Eukaryota</taxon>
        <taxon>Metazoa</taxon>
        <taxon>Spiralia</taxon>
        <taxon>Lophotrochozoa</taxon>
        <taxon>Annelida</taxon>
        <taxon>Polychaeta</taxon>
        <taxon>Sedentaria</taxon>
        <taxon>Canalipalpata</taxon>
        <taxon>Sabellida</taxon>
        <taxon>Oweniida</taxon>
        <taxon>Oweniidae</taxon>
        <taxon>Owenia</taxon>
    </lineage>
</organism>
<dbReference type="GO" id="GO:0005507">
    <property type="term" value="F:copper ion binding"/>
    <property type="evidence" value="ECO:0007669"/>
    <property type="project" value="InterPro"/>
</dbReference>